<dbReference type="Proteomes" id="UP000322080">
    <property type="component" value="Unassembled WGS sequence"/>
</dbReference>
<protein>
    <submittedName>
        <fullName evidence="1">DUF2793 domain-containing protein</fullName>
    </submittedName>
</protein>
<reference evidence="1 2" key="1">
    <citation type="submission" date="2019-08" db="EMBL/GenBank/DDBJ databases">
        <title>Identification of a novel species of the genus Boseongicola.</title>
        <authorList>
            <person name="Zhang X.-Q."/>
        </authorList>
    </citation>
    <scope>NUCLEOTIDE SEQUENCE [LARGE SCALE GENOMIC DNA]</scope>
    <source>
        <strain evidence="1 2">HY14</strain>
    </source>
</reference>
<sequence>MSDTSPRLALPYLQPAQAQKHVTHNEALRVLDVIVQLAVVAFDATTPPTLPDEGKVYALGLGASGGWAGEDGRLAVWVDAGWQFHVPGPGWIATLAGGQELRVWTGAGWQPVVGATQNLDGVGVNTGSDATNRLAVSAAASLFSHAGAGHQLKINKSASGDTASLLYQTNWSGRAEMGLAGDDAFSIKVSADGSSWDEALRITPGTQVFHTGNAVGPVSATSGIGSGIVETGTNANGSFTRFADGTMICVLDGFASASGAAATWTFPAAFASGAVSVTATARGTTAAIVTVDAVSASAADIHTFDTTGADTVAPAVDLVAVGRCF</sequence>
<organism evidence="1 2">
    <name type="scientific">Maritimibacter fusiformis</name>
    <dbReference type="NCBI Taxonomy" id="2603819"/>
    <lineage>
        <taxon>Bacteria</taxon>
        <taxon>Pseudomonadati</taxon>
        <taxon>Pseudomonadota</taxon>
        <taxon>Alphaproteobacteria</taxon>
        <taxon>Rhodobacterales</taxon>
        <taxon>Roseobacteraceae</taxon>
        <taxon>Maritimibacter</taxon>
    </lineage>
</organism>
<dbReference type="AlphaFoldDB" id="A0A5D0R9T6"/>
<evidence type="ECO:0000313" key="1">
    <source>
        <dbReference type="EMBL" id="TYB77651.1"/>
    </source>
</evidence>
<dbReference type="Pfam" id="PF10983">
    <property type="entry name" value="DUF2793"/>
    <property type="match status" value="1"/>
</dbReference>
<comment type="caution">
    <text evidence="1">The sequence shown here is derived from an EMBL/GenBank/DDBJ whole genome shotgun (WGS) entry which is preliminary data.</text>
</comment>
<gene>
    <name evidence="1" type="ORF">FVF75_15445</name>
</gene>
<evidence type="ECO:0000313" key="2">
    <source>
        <dbReference type="Proteomes" id="UP000322080"/>
    </source>
</evidence>
<dbReference type="InterPro" id="IPR021251">
    <property type="entry name" value="DUF2793"/>
</dbReference>
<accession>A0A5D0R9T6</accession>
<proteinExistence type="predicted"/>
<dbReference type="RefSeq" id="WP_148379619.1">
    <property type="nucleotide sequence ID" value="NZ_VSIY01000015.1"/>
</dbReference>
<dbReference type="EMBL" id="VSIY01000015">
    <property type="protein sequence ID" value="TYB77651.1"/>
    <property type="molecule type" value="Genomic_DNA"/>
</dbReference>
<name>A0A5D0R9T6_9RHOB</name>
<keyword evidence="2" id="KW-1185">Reference proteome</keyword>